<dbReference type="FunFam" id="3.40.190.290:FF:000001">
    <property type="entry name" value="Transcriptional regulator, LysR family"/>
    <property type="match status" value="1"/>
</dbReference>
<keyword evidence="4" id="KW-0804">Transcription</keyword>
<feature type="domain" description="HTH lysR-type" evidence="5">
    <location>
        <begin position="1"/>
        <end position="59"/>
    </location>
</feature>
<dbReference type="GO" id="GO:0043565">
    <property type="term" value="F:sequence-specific DNA binding"/>
    <property type="evidence" value="ECO:0007669"/>
    <property type="project" value="TreeGrafter"/>
</dbReference>
<evidence type="ECO:0000259" key="5">
    <source>
        <dbReference type="PROSITE" id="PS50931"/>
    </source>
</evidence>
<comment type="similarity">
    <text evidence="1">Belongs to the LysR transcriptional regulatory family.</text>
</comment>
<dbReference type="PROSITE" id="PS50931">
    <property type="entry name" value="HTH_LYSR"/>
    <property type="match status" value="1"/>
</dbReference>
<dbReference type="InterPro" id="IPR005119">
    <property type="entry name" value="LysR_subst-bd"/>
</dbReference>
<dbReference type="InterPro" id="IPR036390">
    <property type="entry name" value="WH_DNA-bd_sf"/>
</dbReference>
<dbReference type="InterPro" id="IPR000847">
    <property type="entry name" value="LysR_HTH_N"/>
</dbReference>
<evidence type="ECO:0000313" key="7">
    <source>
        <dbReference type="Proteomes" id="UP000245444"/>
    </source>
</evidence>
<sequence>MDRLTGMEAFARAVETGSFSAAGEALGLSPQAVGKQVRLLEEHLGVRLIHRTTRRQSLTEAGRALYERVRIILADVEAVEAAAASSQAVPRGRIRVNASVTFGAYDLARVLPAYLAAYPQVDVELTLSDRKVDLIEEGYEVVFRVGPPAESGLIARALRPMDFTLCAAPSYLAERGAPRVPADLRHHECLGFAYMATGDQWRFTGPDGPEAVEVSYRLLVNNGQALLTAALAGLGLLLQPAALMRDAVAAGHLVPVLPDYRPVSRPMHLLYAPDRRITPKLRSFVDFALAHFAGPERDPPI</sequence>
<evidence type="ECO:0000256" key="4">
    <source>
        <dbReference type="ARBA" id="ARBA00023163"/>
    </source>
</evidence>
<dbReference type="Pfam" id="PF00126">
    <property type="entry name" value="HTH_1"/>
    <property type="match status" value="1"/>
</dbReference>
<dbReference type="Pfam" id="PF03466">
    <property type="entry name" value="LysR_substrate"/>
    <property type="match status" value="1"/>
</dbReference>
<evidence type="ECO:0000256" key="2">
    <source>
        <dbReference type="ARBA" id="ARBA00023015"/>
    </source>
</evidence>
<accession>A0A2U8WS39</accession>
<evidence type="ECO:0000256" key="1">
    <source>
        <dbReference type="ARBA" id="ARBA00009437"/>
    </source>
</evidence>
<dbReference type="SUPFAM" id="SSF46785">
    <property type="entry name" value="Winged helix' DNA-binding domain"/>
    <property type="match status" value="1"/>
</dbReference>
<name>A0A2U8WS39_9HYPH</name>
<dbReference type="RefSeq" id="WP_109960617.1">
    <property type="nucleotide sequence ID" value="NZ_CP029553.1"/>
</dbReference>
<evidence type="ECO:0000313" key="6">
    <source>
        <dbReference type="EMBL" id="AWN48328.1"/>
    </source>
</evidence>
<dbReference type="InterPro" id="IPR036388">
    <property type="entry name" value="WH-like_DNA-bd_sf"/>
</dbReference>
<organism evidence="6 7">
    <name type="scientific">Methylobacterium terrae</name>
    <dbReference type="NCBI Taxonomy" id="2202827"/>
    <lineage>
        <taxon>Bacteria</taxon>
        <taxon>Pseudomonadati</taxon>
        <taxon>Pseudomonadota</taxon>
        <taxon>Alphaproteobacteria</taxon>
        <taxon>Hyphomicrobiales</taxon>
        <taxon>Methylobacteriaceae</taxon>
        <taxon>Methylobacterium</taxon>
    </lineage>
</organism>
<dbReference type="PANTHER" id="PTHR30537">
    <property type="entry name" value="HTH-TYPE TRANSCRIPTIONAL REGULATOR"/>
    <property type="match status" value="1"/>
</dbReference>
<dbReference type="FunFam" id="1.10.10.10:FF:000001">
    <property type="entry name" value="LysR family transcriptional regulator"/>
    <property type="match status" value="1"/>
</dbReference>
<reference evidence="6 7" key="1">
    <citation type="submission" date="2018-05" db="EMBL/GenBank/DDBJ databases">
        <title>Complete Genome Sequence of Methylobacterium sp. 17Sr1-28.</title>
        <authorList>
            <person name="Srinivasan S."/>
        </authorList>
    </citation>
    <scope>NUCLEOTIDE SEQUENCE [LARGE SCALE GENOMIC DNA]</scope>
    <source>
        <strain evidence="6 7">17Sr1-28</strain>
    </source>
</reference>
<dbReference type="AlphaFoldDB" id="A0A2U8WS39"/>
<dbReference type="Proteomes" id="UP000245444">
    <property type="component" value="Chromosome"/>
</dbReference>
<keyword evidence="3" id="KW-0238">DNA-binding</keyword>
<dbReference type="InterPro" id="IPR058163">
    <property type="entry name" value="LysR-type_TF_proteobact-type"/>
</dbReference>
<dbReference type="SUPFAM" id="SSF53850">
    <property type="entry name" value="Periplasmic binding protein-like II"/>
    <property type="match status" value="1"/>
</dbReference>
<dbReference type="OrthoDB" id="9813056at2"/>
<evidence type="ECO:0000256" key="3">
    <source>
        <dbReference type="ARBA" id="ARBA00023125"/>
    </source>
</evidence>
<dbReference type="GO" id="GO:0003700">
    <property type="term" value="F:DNA-binding transcription factor activity"/>
    <property type="evidence" value="ECO:0007669"/>
    <property type="project" value="InterPro"/>
</dbReference>
<dbReference type="KEGG" id="mtea:DK419_19875"/>
<dbReference type="Gene3D" id="1.10.10.10">
    <property type="entry name" value="Winged helix-like DNA-binding domain superfamily/Winged helix DNA-binding domain"/>
    <property type="match status" value="1"/>
</dbReference>
<dbReference type="PANTHER" id="PTHR30537:SF5">
    <property type="entry name" value="HTH-TYPE TRANSCRIPTIONAL ACTIVATOR TTDR-RELATED"/>
    <property type="match status" value="1"/>
</dbReference>
<proteinExistence type="inferred from homology"/>
<protein>
    <submittedName>
        <fullName evidence="6">LysR family transcriptional regulator</fullName>
    </submittedName>
</protein>
<gene>
    <name evidence="6" type="ORF">DK419_19875</name>
</gene>
<dbReference type="Gene3D" id="3.40.190.290">
    <property type="match status" value="1"/>
</dbReference>
<keyword evidence="2" id="KW-0805">Transcription regulation</keyword>
<dbReference type="GO" id="GO:0006351">
    <property type="term" value="P:DNA-templated transcription"/>
    <property type="evidence" value="ECO:0007669"/>
    <property type="project" value="TreeGrafter"/>
</dbReference>
<keyword evidence="7" id="KW-1185">Reference proteome</keyword>
<dbReference type="EMBL" id="CP029553">
    <property type="protein sequence ID" value="AWN48328.1"/>
    <property type="molecule type" value="Genomic_DNA"/>
</dbReference>